<comment type="caution">
    <text evidence="2">The sequence shown here is derived from an EMBL/GenBank/DDBJ whole genome shotgun (WGS) entry which is preliminary data.</text>
</comment>
<dbReference type="PANTHER" id="PTHR35498:SF1">
    <property type="entry name" value="LOW PSII ACCUMULATION-LIKE PROTEIN"/>
    <property type="match status" value="1"/>
</dbReference>
<proteinExistence type="predicted"/>
<name>A0AAW1QBL9_9CHLO</name>
<feature type="transmembrane region" description="Helical" evidence="1">
    <location>
        <begin position="50"/>
        <end position="75"/>
    </location>
</feature>
<feature type="transmembrane region" description="Helical" evidence="1">
    <location>
        <begin position="87"/>
        <end position="105"/>
    </location>
</feature>
<dbReference type="Pfam" id="PF11998">
    <property type="entry name" value="DUF3493"/>
    <property type="match status" value="1"/>
</dbReference>
<evidence type="ECO:0000256" key="1">
    <source>
        <dbReference type="SAM" id="Phobius"/>
    </source>
</evidence>
<evidence type="ECO:0000313" key="2">
    <source>
        <dbReference type="EMBL" id="KAK9817814.1"/>
    </source>
</evidence>
<dbReference type="PANTHER" id="PTHR35498">
    <property type="entry name" value="PROTEIN LOW PSII ACCUMULATION 1, CHLOROPLASTIC"/>
    <property type="match status" value="1"/>
</dbReference>
<keyword evidence="1" id="KW-0472">Membrane</keyword>
<dbReference type="InterPro" id="IPR021883">
    <property type="entry name" value="LPA1-like"/>
</dbReference>
<organism evidence="2 3">
    <name type="scientific">[Myrmecia] bisecta</name>
    <dbReference type="NCBI Taxonomy" id="41462"/>
    <lineage>
        <taxon>Eukaryota</taxon>
        <taxon>Viridiplantae</taxon>
        <taxon>Chlorophyta</taxon>
        <taxon>core chlorophytes</taxon>
        <taxon>Trebouxiophyceae</taxon>
        <taxon>Trebouxiales</taxon>
        <taxon>Trebouxiaceae</taxon>
        <taxon>Myrmecia</taxon>
    </lineage>
</organism>
<dbReference type="Proteomes" id="UP001489004">
    <property type="component" value="Unassembled WGS sequence"/>
</dbReference>
<evidence type="ECO:0008006" key="4">
    <source>
        <dbReference type="Google" id="ProtNLM"/>
    </source>
</evidence>
<dbReference type="AlphaFoldDB" id="A0AAW1QBL9"/>
<evidence type="ECO:0000313" key="3">
    <source>
        <dbReference type="Proteomes" id="UP001489004"/>
    </source>
</evidence>
<dbReference type="EMBL" id="JALJOR010000004">
    <property type="protein sequence ID" value="KAK9817814.1"/>
    <property type="molecule type" value="Genomic_DNA"/>
</dbReference>
<keyword evidence="1" id="KW-0812">Transmembrane</keyword>
<protein>
    <recommendedName>
        <fullName evidence="4">SMODS and SLOG-associating 2TM effector domain-containing protein</fullName>
    </recommendedName>
</protein>
<reference evidence="2 3" key="1">
    <citation type="journal article" date="2024" name="Nat. Commun.">
        <title>Phylogenomics reveals the evolutionary origins of lichenization in chlorophyte algae.</title>
        <authorList>
            <person name="Puginier C."/>
            <person name="Libourel C."/>
            <person name="Otte J."/>
            <person name="Skaloud P."/>
            <person name="Haon M."/>
            <person name="Grisel S."/>
            <person name="Petersen M."/>
            <person name="Berrin J.G."/>
            <person name="Delaux P.M."/>
            <person name="Dal Grande F."/>
            <person name="Keller J."/>
        </authorList>
    </citation>
    <scope>NUCLEOTIDE SEQUENCE [LARGE SCALE GENOMIC DNA]</scope>
    <source>
        <strain evidence="2 3">SAG 2043</strain>
    </source>
</reference>
<gene>
    <name evidence="2" type="ORF">WJX72_002596</name>
</gene>
<keyword evidence="3" id="KW-1185">Reference proteome</keyword>
<sequence>MLPDWWPKKVLTGPDNLTGGINEPPLKKRSAEADVNLRSEAEAPFRSLRLVFYGFNTVSATVAFVITMTQLAGALGHAPNALPLNDVVQGIGIDVAAIVIFSLLLRGDLKARDKQIARMTREERLGQLQLELANKKVMRLTQLRSFSRVVIAAGTPAQVAEAVASAEPYKEELIKRGVLVVPLPCFDDPNAQASISQSPLEKEDLRWKATPLRQNEWRDWFVEQMALANAKPDRGLYMGLRLDGRVRASGVGPPPWARFVAELAPVEGMWKGLGDGFDGAV</sequence>
<accession>A0AAW1QBL9</accession>
<keyword evidence="1" id="KW-1133">Transmembrane helix</keyword>